<keyword evidence="2" id="KW-1185">Reference proteome</keyword>
<evidence type="ECO:0000313" key="1">
    <source>
        <dbReference type="EMBL" id="KAH7837189.1"/>
    </source>
</evidence>
<gene>
    <name evidence="1" type="ORF">Vadar_010814</name>
</gene>
<protein>
    <submittedName>
        <fullName evidence="1">Uncharacterized protein</fullName>
    </submittedName>
</protein>
<reference evidence="1 2" key="1">
    <citation type="journal article" date="2021" name="Hortic Res">
        <title>High-quality reference genome and annotation aids understanding of berry development for evergreen blueberry (Vaccinium darrowii).</title>
        <authorList>
            <person name="Yu J."/>
            <person name="Hulse-Kemp A.M."/>
            <person name="Babiker E."/>
            <person name="Staton M."/>
        </authorList>
    </citation>
    <scope>NUCLEOTIDE SEQUENCE [LARGE SCALE GENOMIC DNA]</scope>
    <source>
        <strain evidence="2">cv. NJ 8807/NJ 8810</strain>
        <tissue evidence="1">Young leaf</tissue>
    </source>
</reference>
<dbReference type="EMBL" id="CM037156">
    <property type="protein sequence ID" value="KAH7837189.1"/>
    <property type="molecule type" value="Genomic_DNA"/>
</dbReference>
<dbReference type="Proteomes" id="UP000828048">
    <property type="component" value="Chromosome 6"/>
</dbReference>
<evidence type="ECO:0000313" key="2">
    <source>
        <dbReference type="Proteomes" id="UP000828048"/>
    </source>
</evidence>
<accession>A0ACB7X9A7</accession>
<name>A0ACB7X9A7_9ERIC</name>
<sequence>MKFLQWTSLLSSWKGIAFSAVGLIIVTVLMQILIQFSQSKRSTPTKIVPAKPKNQGEPSGIPQDKQQ</sequence>
<proteinExistence type="predicted"/>
<comment type="caution">
    <text evidence="1">The sequence shown here is derived from an EMBL/GenBank/DDBJ whole genome shotgun (WGS) entry which is preliminary data.</text>
</comment>
<organism evidence="1 2">
    <name type="scientific">Vaccinium darrowii</name>
    <dbReference type="NCBI Taxonomy" id="229202"/>
    <lineage>
        <taxon>Eukaryota</taxon>
        <taxon>Viridiplantae</taxon>
        <taxon>Streptophyta</taxon>
        <taxon>Embryophyta</taxon>
        <taxon>Tracheophyta</taxon>
        <taxon>Spermatophyta</taxon>
        <taxon>Magnoliopsida</taxon>
        <taxon>eudicotyledons</taxon>
        <taxon>Gunneridae</taxon>
        <taxon>Pentapetalae</taxon>
        <taxon>asterids</taxon>
        <taxon>Ericales</taxon>
        <taxon>Ericaceae</taxon>
        <taxon>Vaccinioideae</taxon>
        <taxon>Vaccinieae</taxon>
        <taxon>Vaccinium</taxon>
    </lineage>
</organism>